<reference evidence="1 2" key="1">
    <citation type="submission" date="2014-04" db="EMBL/GenBank/DDBJ databases">
        <authorList>
            <consortium name="DOE Joint Genome Institute"/>
            <person name="Kuo A."/>
            <person name="Kohler A."/>
            <person name="Jargeat P."/>
            <person name="Nagy L.G."/>
            <person name="Floudas D."/>
            <person name="Copeland A."/>
            <person name="Barry K.W."/>
            <person name="Cichocki N."/>
            <person name="Veneault-Fourrey C."/>
            <person name="LaButti K."/>
            <person name="Lindquist E.A."/>
            <person name="Lipzen A."/>
            <person name="Lundell T."/>
            <person name="Morin E."/>
            <person name="Murat C."/>
            <person name="Sun H."/>
            <person name="Tunlid A."/>
            <person name="Henrissat B."/>
            <person name="Grigoriev I.V."/>
            <person name="Hibbett D.S."/>
            <person name="Martin F."/>
            <person name="Nordberg H.P."/>
            <person name="Cantor M.N."/>
            <person name="Hua S.X."/>
        </authorList>
    </citation>
    <scope>NUCLEOTIDE SEQUENCE [LARGE SCALE GENOMIC DNA]</scope>
    <source>
        <strain evidence="1 2">Ve08.2h10</strain>
    </source>
</reference>
<dbReference type="EMBL" id="KN826859">
    <property type="protein sequence ID" value="KIK77723.1"/>
    <property type="molecule type" value="Genomic_DNA"/>
</dbReference>
<dbReference type="AlphaFoldDB" id="A0A0D0CQS3"/>
<keyword evidence="2" id="KW-1185">Reference proteome</keyword>
<dbReference type="Proteomes" id="UP000054538">
    <property type="component" value="Unassembled WGS sequence"/>
</dbReference>
<accession>A0A0D0CQS3</accession>
<evidence type="ECO:0000313" key="1">
    <source>
        <dbReference type="EMBL" id="KIK77723.1"/>
    </source>
</evidence>
<sequence length="77" mass="8934">MVWEYWGCDKEMVQSFQSQLILILRMYLASPRLHILKAAESLALMEFMNWLEEAARKDIEAHLCIEAGKSEFSGLLV</sequence>
<protein>
    <submittedName>
        <fullName evidence="1">Uncharacterized protein</fullName>
    </submittedName>
</protein>
<organism evidence="1 2">
    <name type="scientific">Paxillus rubicundulus Ve08.2h10</name>
    <dbReference type="NCBI Taxonomy" id="930991"/>
    <lineage>
        <taxon>Eukaryota</taxon>
        <taxon>Fungi</taxon>
        <taxon>Dikarya</taxon>
        <taxon>Basidiomycota</taxon>
        <taxon>Agaricomycotina</taxon>
        <taxon>Agaricomycetes</taxon>
        <taxon>Agaricomycetidae</taxon>
        <taxon>Boletales</taxon>
        <taxon>Paxilineae</taxon>
        <taxon>Paxillaceae</taxon>
        <taxon>Paxillus</taxon>
    </lineage>
</organism>
<reference evidence="2" key="2">
    <citation type="submission" date="2015-01" db="EMBL/GenBank/DDBJ databases">
        <title>Evolutionary Origins and Diversification of the Mycorrhizal Mutualists.</title>
        <authorList>
            <consortium name="DOE Joint Genome Institute"/>
            <consortium name="Mycorrhizal Genomics Consortium"/>
            <person name="Kohler A."/>
            <person name="Kuo A."/>
            <person name="Nagy L.G."/>
            <person name="Floudas D."/>
            <person name="Copeland A."/>
            <person name="Barry K.W."/>
            <person name="Cichocki N."/>
            <person name="Veneault-Fourrey C."/>
            <person name="LaButti K."/>
            <person name="Lindquist E.A."/>
            <person name="Lipzen A."/>
            <person name="Lundell T."/>
            <person name="Morin E."/>
            <person name="Murat C."/>
            <person name="Riley R."/>
            <person name="Ohm R."/>
            <person name="Sun H."/>
            <person name="Tunlid A."/>
            <person name="Henrissat B."/>
            <person name="Grigoriev I.V."/>
            <person name="Hibbett D.S."/>
            <person name="Martin F."/>
        </authorList>
    </citation>
    <scope>NUCLEOTIDE SEQUENCE [LARGE SCALE GENOMIC DNA]</scope>
    <source>
        <strain evidence="2">Ve08.2h10</strain>
    </source>
</reference>
<dbReference type="InParanoid" id="A0A0D0CQS3"/>
<proteinExistence type="predicted"/>
<dbReference type="HOGENOM" id="CLU_2638768_0_0_1"/>
<name>A0A0D0CQS3_9AGAM</name>
<gene>
    <name evidence="1" type="ORF">PAXRUDRAFT_17305</name>
</gene>
<evidence type="ECO:0000313" key="2">
    <source>
        <dbReference type="Proteomes" id="UP000054538"/>
    </source>
</evidence>